<dbReference type="KEGG" id="lpv:HYN51_03350"/>
<dbReference type="RefSeq" id="WP_108899772.1">
    <property type="nucleotide sequence ID" value="NZ_CP029185.2"/>
</dbReference>
<dbReference type="Proteomes" id="UP000244908">
    <property type="component" value="Chromosome"/>
</dbReference>
<proteinExistence type="predicted"/>
<evidence type="ECO:0000313" key="1">
    <source>
        <dbReference type="EMBL" id="AWH87684.1"/>
    </source>
</evidence>
<dbReference type="OrthoDB" id="8480302at2"/>
<gene>
    <name evidence="1" type="ORF">HYN51_03350</name>
</gene>
<organism evidence="1 2">
    <name type="scientific">Limnobaculum parvum</name>
    <dbReference type="NCBI Taxonomy" id="2172103"/>
    <lineage>
        <taxon>Bacteria</taxon>
        <taxon>Pseudomonadati</taxon>
        <taxon>Pseudomonadota</taxon>
        <taxon>Gammaproteobacteria</taxon>
        <taxon>Enterobacterales</taxon>
        <taxon>Budviciaceae</taxon>
        <taxon>Limnobaculum</taxon>
    </lineage>
</organism>
<evidence type="ECO:0000313" key="2">
    <source>
        <dbReference type="Proteomes" id="UP000244908"/>
    </source>
</evidence>
<sequence length="81" mass="9409">MQDAEEILRQDFSQVAIQTVEEDEDEDESSLWCCSHCASKNVVPFIKDNRPTFVMFILLGFSRVKYQYGIMCNDCGEFTQK</sequence>
<dbReference type="AlphaFoldDB" id="A0A2Y9TW65"/>
<reference evidence="1 2" key="1">
    <citation type="journal article" date="2019" name="Int. J. Syst. Evol. Microbiol.">
        <title>Limnobaculum parvum gen. nov., sp. nov., isolated from a freshwater lake.</title>
        <authorList>
            <person name="Baek C."/>
            <person name="Shin S.K."/>
            <person name="Yi H."/>
        </authorList>
    </citation>
    <scope>NUCLEOTIDE SEQUENCE [LARGE SCALE GENOMIC DNA]</scope>
    <source>
        <strain evidence="1 2">HYN0051</strain>
    </source>
</reference>
<protein>
    <submittedName>
        <fullName evidence="1">Uncharacterized protein</fullName>
    </submittedName>
</protein>
<name>A0A2Y9TW65_9GAMM</name>
<keyword evidence="2" id="KW-1185">Reference proteome</keyword>
<accession>A0A2Y9TW65</accession>
<dbReference type="EMBL" id="CP029185">
    <property type="protein sequence ID" value="AWH87684.1"/>
    <property type="molecule type" value="Genomic_DNA"/>
</dbReference>